<sequence>MANIRVIPATAPVLSAQGKSSDFKRRVAAYARVSTDSDEQLTSYEAQVDYYTKLIQGRADWEFVTIYTDEGISAVSTKRREGFKQMVADGLDGKFDLLVTKSVSRFARNTVDSLTTVRKLKEVGCEVWFEKENIYTLDSKGELLITIMSSLAQEESRSISENVTWGQRKRMADGKVSLPYAQFLGYEKGDDGLPKVVPAEAEIVRLIFRLYMEGKTFSAIAKHLERHGIPSPAGKKTWQTGVVQSILTNEKYKGHALMQKTFCSDFLTKKMVKNTGQVQQYYVEDSHPAIIEPDEFDAVQLEIERRKSLGRPISTTSIFASRLVCADCGGHFGKKVWGSYKSDKTYRKEVWRCNDKYKRLDKPGNGCQTPHITEEKIKESFLHAFNRLMSNRDDLIEDCRLAQGVLCDTAAIDIELTELCNEIEVVTELSRKAIFENAHKAVNQTEWAERNNAYLDRHRKASVRVDELGAAKRERLGKAKIIEGFIKDIENRPLAITEFDDKLWLAVIDTATVSRDGTMTFRFRNGTEITA</sequence>
<dbReference type="InterPro" id="IPR011109">
    <property type="entry name" value="DNA_bind_recombinase_dom"/>
</dbReference>
<dbReference type="InterPro" id="IPR036162">
    <property type="entry name" value="Resolvase-like_N_sf"/>
</dbReference>
<dbReference type="SUPFAM" id="SSF53041">
    <property type="entry name" value="Resolvase-like"/>
    <property type="match status" value="1"/>
</dbReference>
<dbReference type="InterPro" id="IPR038109">
    <property type="entry name" value="DNA_bind_recomb_sf"/>
</dbReference>
<dbReference type="GO" id="GO:0000150">
    <property type="term" value="F:DNA strand exchange activity"/>
    <property type="evidence" value="ECO:0007669"/>
    <property type="project" value="InterPro"/>
</dbReference>
<dbReference type="InterPro" id="IPR025827">
    <property type="entry name" value="Zn_ribbon_recom_dom"/>
</dbReference>
<organism evidence="3">
    <name type="scientific">bioreactor metagenome</name>
    <dbReference type="NCBI Taxonomy" id="1076179"/>
    <lineage>
        <taxon>unclassified sequences</taxon>
        <taxon>metagenomes</taxon>
        <taxon>ecological metagenomes</taxon>
    </lineage>
</organism>
<evidence type="ECO:0000259" key="2">
    <source>
        <dbReference type="PROSITE" id="PS51737"/>
    </source>
</evidence>
<dbReference type="AlphaFoldDB" id="A0A644T5C7"/>
<dbReference type="PROSITE" id="PS51737">
    <property type="entry name" value="RECOMBINASE_DNA_BIND"/>
    <property type="match status" value="1"/>
</dbReference>
<dbReference type="InterPro" id="IPR050639">
    <property type="entry name" value="SSR_resolvase"/>
</dbReference>
<evidence type="ECO:0000313" key="3">
    <source>
        <dbReference type="EMBL" id="MPL61707.1"/>
    </source>
</evidence>
<evidence type="ECO:0000259" key="1">
    <source>
        <dbReference type="PROSITE" id="PS51736"/>
    </source>
</evidence>
<dbReference type="PANTHER" id="PTHR30461">
    <property type="entry name" value="DNA-INVERTASE FROM LAMBDOID PROPHAGE"/>
    <property type="match status" value="1"/>
</dbReference>
<protein>
    <submittedName>
        <fullName evidence="3">Uncharacterized protein</fullName>
    </submittedName>
</protein>
<dbReference type="SMART" id="SM00857">
    <property type="entry name" value="Resolvase"/>
    <property type="match status" value="1"/>
</dbReference>
<dbReference type="Gene3D" id="3.40.50.1390">
    <property type="entry name" value="Resolvase, N-terminal catalytic domain"/>
    <property type="match status" value="1"/>
</dbReference>
<reference evidence="3" key="1">
    <citation type="submission" date="2019-08" db="EMBL/GenBank/DDBJ databases">
        <authorList>
            <person name="Kucharzyk K."/>
            <person name="Murdoch R.W."/>
            <person name="Higgins S."/>
            <person name="Loffler F."/>
        </authorList>
    </citation>
    <scope>NUCLEOTIDE SEQUENCE</scope>
</reference>
<proteinExistence type="predicted"/>
<dbReference type="PANTHER" id="PTHR30461:SF23">
    <property type="entry name" value="DNA RECOMBINASE-RELATED"/>
    <property type="match status" value="1"/>
</dbReference>
<dbReference type="Gene3D" id="3.90.1750.20">
    <property type="entry name" value="Putative Large Serine Recombinase, Chain B, Domain 2"/>
    <property type="match status" value="1"/>
</dbReference>
<dbReference type="PROSITE" id="PS51736">
    <property type="entry name" value="RECOMBINASES_3"/>
    <property type="match status" value="1"/>
</dbReference>
<accession>A0A644T5C7</accession>
<comment type="caution">
    <text evidence="3">The sequence shown here is derived from an EMBL/GenBank/DDBJ whole genome shotgun (WGS) entry which is preliminary data.</text>
</comment>
<gene>
    <name evidence="3" type="ORF">SDC9_07294</name>
</gene>
<dbReference type="EMBL" id="VSSQ01000015">
    <property type="protein sequence ID" value="MPL61707.1"/>
    <property type="molecule type" value="Genomic_DNA"/>
</dbReference>
<dbReference type="InterPro" id="IPR006119">
    <property type="entry name" value="Resolv_N"/>
</dbReference>
<dbReference type="Pfam" id="PF07508">
    <property type="entry name" value="Recombinase"/>
    <property type="match status" value="1"/>
</dbReference>
<dbReference type="GO" id="GO:0003677">
    <property type="term" value="F:DNA binding"/>
    <property type="evidence" value="ECO:0007669"/>
    <property type="project" value="InterPro"/>
</dbReference>
<name>A0A644T5C7_9ZZZZ</name>
<dbReference type="CDD" id="cd00338">
    <property type="entry name" value="Ser_Recombinase"/>
    <property type="match status" value="1"/>
</dbReference>
<dbReference type="Pfam" id="PF13408">
    <property type="entry name" value="Zn_ribbon_recom"/>
    <property type="match status" value="1"/>
</dbReference>
<feature type="domain" description="Recombinase" evidence="2">
    <location>
        <begin position="183"/>
        <end position="309"/>
    </location>
</feature>
<feature type="domain" description="Resolvase/invertase-type recombinase catalytic" evidence="1">
    <location>
        <begin position="26"/>
        <end position="174"/>
    </location>
</feature>
<dbReference type="Pfam" id="PF00239">
    <property type="entry name" value="Resolvase"/>
    <property type="match status" value="1"/>
</dbReference>